<dbReference type="Proteomes" id="UP001054945">
    <property type="component" value="Unassembled WGS sequence"/>
</dbReference>
<sequence>MVSSSVLTPRLIKSPLIWNTKCSDLIDETFALRPIETLRTKVSHSNFLGFKYALIFCGIRAWLPLLEQSDEYN</sequence>
<keyword evidence="2" id="KW-1185">Reference proteome</keyword>
<accession>A0AAV4Y3I0</accession>
<dbReference type="EMBL" id="BPLR01001352">
    <property type="protein sequence ID" value="GIZ01812.1"/>
    <property type="molecule type" value="Genomic_DNA"/>
</dbReference>
<dbReference type="AlphaFoldDB" id="A0AAV4Y3I0"/>
<organism evidence="1 2">
    <name type="scientific">Caerostris extrusa</name>
    <name type="common">Bark spider</name>
    <name type="synonym">Caerostris bankana</name>
    <dbReference type="NCBI Taxonomy" id="172846"/>
    <lineage>
        <taxon>Eukaryota</taxon>
        <taxon>Metazoa</taxon>
        <taxon>Ecdysozoa</taxon>
        <taxon>Arthropoda</taxon>
        <taxon>Chelicerata</taxon>
        <taxon>Arachnida</taxon>
        <taxon>Araneae</taxon>
        <taxon>Araneomorphae</taxon>
        <taxon>Entelegynae</taxon>
        <taxon>Araneoidea</taxon>
        <taxon>Araneidae</taxon>
        <taxon>Caerostris</taxon>
    </lineage>
</organism>
<evidence type="ECO:0000313" key="2">
    <source>
        <dbReference type="Proteomes" id="UP001054945"/>
    </source>
</evidence>
<proteinExistence type="predicted"/>
<gene>
    <name evidence="1" type="ORF">CEXT_602721</name>
</gene>
<name>A0AAV4Y3I0_CAEEX</name>
<evidence type="ECO:0000313" key="1">
    <source>
        <dbReference type="EMBL" id="GIZ01812.1"/>
    </source>
</evidence>
<reference evidence="1 2" key="1">
    <citation type="submission" date="2021-06" db="EMBL/GenBank/DDBJ databases">
        <title>Caerostris extrusa draft genome.</title>
        <authorList>
            <person name="Kono N."/>
            <person name="Arakawa K."/>
        </authorList>
    </citation>
    <scope>NUCLEOTIDE SEQUENCE [LARGE SCALE GENOMIC DNA]</scope>
</reference>
<comment type="caution">
    <text evidence="1">The sequence shown here is derived from an EMBL/GenBank/DDBJ whole genome shotgun (WGS) entry which is preliminary data.</text>
</comment>
<protein>
    <submittedName>
        <fullName evidence="1">Uncharacterized protein</fullName>
    </submittedName>
</protein>